<comment type="caution">
    <text evidence="2">The sequence shown here is derived from an EMBL/GenBank/DDBJ whole genome shotgun (WGS) entry which is preliminary data.</text>
</comment>
<feature type="chain" id="PRO_5029648302" description="Secreted protein" evidence="1">
    <location>
        <begin position="26"/>
        <end position="329"/>
    </location>
</feature>
<dbReference type="VEuPathDB" id="TriTrypDB:ECC02_010708"/>
<dbReference type="AlphaFoldDB" id="A0A7J6XPS6"/>
<organism evidence="2 3">
    <name type="scientific">Trypanosoma cruzi</name>
    <dbReference type="NCBI Taxonomy" id="5693"/>
    <lineage>
        <taxon>Eukaryota</taxon>
        <taxon>Discoba</taxon>
        <taxon>Euglenozoa</taxon>
        <taxon>Kinetoplastea</taxon>
        <taxon>Metakinetoplastina</taxon>
        <taxon>Trypanosomatida</taxon>
        <taxon>Trypanosomatidae</taxon>
        <taxon>Trypanosoma</taxon>
        <taxon>Schizotrypanum</taxon>
    </lineage>
</organism>
<dbReference type="Proteomes" id="UP000583944">
    <property type="component" value="Unassembled WGS sequence"/>
</dbReference>
<name>A0A7J6XPS6_TRYCR</name>
<feature type="signal peptide" evidence="1">
    <location>
        <begin position="1"/>
        <end position="25"/>
    </location>
</feature>
<sequence length="329" mass="36512">MRQLFHVSPWLAALLVLFVMVPVLRFSSGCFAVTLTHPCLFIENVVRTDGAWRTPVVVRVVPPTAQDAPQVYGVVCKNRWTLVRIKTSRRIPDESRRHCGFSWPQQWGPHLVAVLGLCLRIGTLQQGVAASTTETKTTLPLEKVPRHARCGELKRSACRLSDRTARPFRSDRSVDITRCGEFHKNSGTDEDGLVVIWQLIPSGPSPFRIALAVRLAQHRPDMAPLQGCRHRSAQRRGSLAAPTSTRPAVGVPVAWPSWCATPCRASACRCWHQLRGDHRLPRVPTGLPQHVRGEPLQPSIGNCSCCSLCEHHSSSLFCSAYCGRPEFTS</sequence>
<proteinExistence type="predicted"/>
<dbReference type="EMBL" id="JABDHM010000197">
    <property type="protein sequence ID" value="KAF5216514.1"/>
    <property type="molecule type" value="Genomic_DNA"/>
</dbReference>
<gene>
    <name evidence="2" type="ORF">ECC02_010708</name>
</gene>
<evidence type="ECO:0008006" key="4">
    <source>
        <dbReference type="Google" id="ProtNLM"/>
    </source>
</evidence>
<dbReference type="VEuPathDB" id="TriTrypDB:BCY84_20245"/>
<evidence type="ECO:0000313" key="3">
    <source>
        <dbReference type="Proteomes" id="UP000583944"/>
    </source>
</evidence>
<accession>A0A7J6XPS6</accession>
<evidence type="ECO:0000256" key="1">
    <source>
        <dbReference type="SAM" id="SignalP"/>
    </source>
</evidence>
<reference evidence="2 3" key="1">
    <citation type="journal article" date="2019" name="Genome Biol. Evol.">
        <title>Nanopore Sequencing Significantly Improves Genome Assembly of the Protozoan Parasite Trypanosoma cruzi.</title>
        <authorList>
            <person name="Diaz-Viraque F."/>
            <person name="Pita S."/>
            <person name="Greif G."/>
            <person name="de Souza R.C.M."/>
            <person name="Iraola G."/>
            <person name="Robello C."/>
        </authorList>
    </citation>
    <scope>NUCLEOTIDE SEQUENCE [LARGE SCALE GENOMIC DNA]</scope>
    <source>
        <strain evidence="2 3">Berenice</strain>
    </source>
</reference>
<keyword evidence="1" id="KW-0732">Signal</keyword>
<protein>
    <recommendedName>
        <fullName evidence="4">Secreted protein</fullName>
    </recommendedName>
</protein>
<evidence type="ECO:0000313" key="2">
    <source>
        <dbReference type="EMBL" id="KAF5216514.1"/>
    </source>
</evidence>